<protein>
    <submittedName>
        <fullName evidence="2">Uncharacterized protein</fullName>
    </submittedName>
</protein>
<sequence length="191" mass="22165">MKQLFILFLIAFSITATAQMDCDYSIENTEEGSELKTTTDYLMYEKVFGGTSQFIFFSLSNSNGTPVLNFQLLAKSKGFPQLYCLDKASRIYLQLTNGKVLTLINAFDKKCGDLMYDETEKNNIRVLSSSFLFTKGSLEELEKSTITFIRVKYTTEMVDYPIRAKLDSETMQKQYFPEKYFMYYLKCIKQQ</sequence>
<gene>
    <name evidence="2" type="ORF">K1I41_08750</name>
</gene>
<evidence type="ECO:0000313" key="2">
    <source>
        <dbReference type="EMBL" id="QYJ67636.1"/>
    </source>
</evidence>
<evidence type="ECO:0000256" key="1">
    <source>
        <dbReference type="SAM" id="SignalP"/>
    </source>
</evidence>
<dbReference type="Proteomes" id="UP000825381">
    <property type="component" value="Chromosome"/>
</dbReference>
<accession>A0ABX8V477</accession>
<feature type="signal peptide" evidence="1">
    <location>
        <begin position="1"/>
        <end position="18"/>
    </location>
</feature>
<name>A0ABX8V477_9FLAO</name>
<proteinExistence type="predicted"/>
<reference evidence="2 3" key="1">
    <citation type="submission" date="2021-07" db="EMBL/GenBank/DDBJ databases">
        <title>Flavobacterium WSW3-B6 sp.nov, isolated from seaweed.</title>
        <authorList>
            <person name="Muhammad N."/>
            <person name="Ho H."/>
            <person name="Lee Y.-J."/>
            <person name="Nguyen T."/>
            <person name="Ho J."/>
            <person name="Kim S.-G."/>
        </authorList>
    </citation>
    <scope>NUCLEOTIDE SEQUENCE [LARGE SCALE GENOMIC DNA]</scope>
    <source>
        <strain evidence="2 3">WSW3-B6</strain>
    </source>
</reference>
<dbReference type="RefSeq" id="WP_220639981.1">
    <property type="nucleotide sequence ID" value="NZ_CP080429.1"/>
</dbReference>
<dbReference type="EMBL" id="CP080429">
    <property type="protein sequence ID" value="QYJ67636.1"/>
    <property type="molecule type" value="Genomic_DNA"/>
</dbReference>
<organism evidence="2 3">
    <name type="scientific">Flavobacterium litorale</name>
    <dbReference type="NCBI Taxonomy" id="2856519"/>
    <lineage>
        <taxon>Bacteria</taxon>
        <taxon>Pseudomonadati</taxon>
        <taxon>Bacteroidota</taxon>
        <taxon>Flavobacteriia</taxon>
        <taxon>Flavobacteriales</taxon>
        <taxon>Flavobacteriaceae</taxon>
        <taxon>Flavobacterium</taxon>
    </lineage>
</organism>
<keyword evidence="3" id="KW-1185">Reference proteome</keyword>
<evidence type="ECO:0000313" key="3">
    <source>
        <dbReference type="Proteomes" id="UP000825381"/>
    </source>
</evidence>
<feature type="chain" id="PRO_5046680856" evidence="1">
    <location>
        <begin position="19"/>
        <end position="191"/>
    </location>
</feature>
<keyword evidence="1" id="KW-0732">Signal</keyword>